<dbReference type="GO" id="GO:0000428">
    <property type="term" value="C:DNA-directed RNA polymerase complex"/>
    <property type="evidence" value="ECO:0007669"/>
    <property type="project" value="UniProtKB-KW"/>
</dbReference>
<evidence type="ECO:0000256" key="1">
    <source>
        <dbReference type="ARBA" id="ARBA00022478"/>
    </source>
</evidence>
<comment type="subcellular location">
    <subcellularLocation>
        <location evidence="4">Cytoplasm</location>
    </subcellularLocation>
</comment>
<comment type="catalytic activity">
    <reaction evidence="4">
        <text>RNA(n) + a ribonucleoside 5'-triphosphate = RNA(n+1) + diphosphate</text>
        <dbReference type="Rhea" id="RHEA:21248"/>
        <dbReference type="Rhea" id="RHEA-COMP:14527"/>
        <dbReference type="Rhea" id="RHEA-COMP:17342"/>
        <dbReference type="ChEBI" id="CHEBI:33019"/>
        <dbReference type="ChEBI" id="CHEBI:61557"/>
        <dbReference type="ChEBI" id="CHEBI:140395"/>
        <dbReference type="EC" id="2.7.7.6"/>
    </reaction>
</comment>
<dbReference type="InterPro" id="IPR009025">
    <property type="entry name" value="RBP11-like_dimer"/>
</dbReference>
<dbReference type="AlphaFoldDB" id="A0A397WN86"/>
<dbReference type="HAMAP" id="MF_00261">
    <property type="entry name" value="RNApol_arch_Rpo11"/>
    <property type="match status" value="1"/>
</dbReference>
<comment type="function">
    <text evidence="4">DNA-dependent RNA polymerase (RNAP) catalyzes the transcription of DNA into RNA using the four ribonucleoside triphosphates as substrates.</text>
</comment>
<evidence type="ECO:0000256" key="4">
    <source>
        <dbReference type="HAMAP-Rule" id="MF_00261"/>
    </source>
</evidence>
<evidence type="ECO:0000256" key="2">
    <source>
        <dbReference type="ARBA" id="ARBA00023163"/>
    </source>
</evidence>
<evidence type="ECO:0000259" key="5">
    <source>
        <dbReference type="Pfam" id="PF13656"/>
    </source>
</evidence>
<dbReference type="Gene3D" id="3.30.1360.10">
    <property type="entry name" value="RNA polymerase, RBP11-like subunit"/>
    <property type="match status" value="1"/>
</dbReference>
<dbReference type="GO" id="GO:0005737">
    <property type="term" value="C:cytoplasm"/>
    <property type="evidence" value="ECO:0007669"/>
    <property type="project" value="UniProtKB-SubCell"/>
</dbReference>
<dbReference type="PANTHER" id="PTHR13946:SF28">
    <property type="entry name" value="DNA-DIRECTED RNA POLYMERASES I AND III SUBUNIT RPAC2"/>
    <property type="match status" value="1"/>
</dbReference>
<dbReference type="EMBL" id="MWMI01000001">
    <property type="protein sequence ID" value="RIB35518.1"/>
    <property type="molecule type" value="Genomic_DNA"/>
</dbReference>
<dbReference type="InterPro" id="IPR036603">
    <property type="entry name" value="RBP11-like"/>
</dbReference>
<dbReference type="GO" id="GO:0006351">
    <property type="term" value="P:DNA-templated transcription"/>
    <property type="evidence" value="ECO:0007669"/>
    <property type="project" value="UniProtKB-UniRule"/>
</dbReference>
<organism evidence="6 7">
    <name type="scientific">Candidatus Nanoclepta minutus</name>
    <dbReference type="NCBI Taxonomy" id="1940235"/>
    <lineage>
        <taxon>Archaea</taxon>
        <taxon>Nanobdellota</taxon>
        <taxon>Candidatus Nanoclepta</taxon>
    </lineage>
</organism>
<accession>A0A397WN86</accession>
<evidence type="ECO:0000313" key="7">
    <source>
        <dbReference type="Proteomes" id="UP000266622"/>
    </source>
</evidence>
<keyword evidence="4" id="KW-0548">Nucleotidyltransferase</keyword>
<evidence type="ECO:0000313" key="6">
    <source>
        <dbReference type="EMBL" id="RIB35518.1"/>
    </source>
</evidence>
<evidence type="ECO:0000256" key="3">
    <source>
        <dbReference type="ARBA" id="ARBA00025751"/>
    </source>
</evidence>
<keyword evidence="2 4" id="KW-0804">Transcription</keyword>
<protein>
    <recommendedName>
        <fullName evidence="4">DNA-directed RNA polymerase subunit Rpo11</fullName>
        <ecNumber evidence="4">2.7.7.6</ecNumber>
    </recommendedName>
    <alternativeName>
        <fullName evidence="4">DNA-directed RNA polymerase subunit L</fullName>
    </alternativeName>
</protein>
<dbReference type="GO" id="GO:0003899">
    <property type="term" value="F:DNA-directed RNA polymerase activity"/>
    <property type="evidence" value="ECO:0007669"/>
    <property type="project" value="UniProtKB-UniRule"/>
</dbReference>
<comment type="caution">
    <text evidence="6">The sequence shown here is derived from an EMBL/GenBank/DDBJ whole genome shotgun (WGS) entry which is preliminary data.</text>
</comment>
<gene>
    <name evidence="4" type="primary">rpo11</name>
    <name evidence="4" type="synonym">rpoL</name>
    <name evidence="6" type="ORF">BXU00_00195</name>
</gene>
<dbReference type="InterPro" id="IPR022905">
    <property type="entry name" value="Rpo11-like"/>
</dbReference>
<dbReference type="PANTHER" id="PTHR13946">
    <property type="entry name" value="DNA-DIRECTED RNA POLYMERASE I,II,III"/>
    <property type="match status" value="1"/>
</dbReference>
<proteinExistence type="inferred from homology"/>
<comment type="subunit">
    <text evidence="4">Part of the RNA polymerase complex.</text>
</comment>
<keyword evidence="4" id="KW-0808">Transferase</keyword>
<reference evidence="6 7" key="1">
    <citation type="journal article" date="2018" name="Syst. Appl. Microbiol.">
        <title>A new symbiotic nanoarchaeote (Candidatus Nanoclepta minutus) and its host (Zestosphaera tikiterensis gen. nov., sp. nov.) from a New Zealand hot spring.</title>
        <authorList>
            <person name="St John E."/>
            <person name="Liu Y."/>
            <person name="Podar M."/>
            <person name="Stott M.B."/>
            <person name="Meneghin J."/>
            <person name="Chen Z."/>
            <person name="Lagutin K."/>
            <person name="Mitchell K."/>
            <person name="Reysenbach A.L."/>
        </authorList>
    </citation>
    <scope>NUCLEOTIDE SEQUENCE [LARGE SCALE GENOMIC DNA]</scope>
    <source>
        <strain evidence="6">NZ3</strain>
    </source>
</reference>
<sequence>MNLKIIKENDKELEILAEKEKATIFMLLKEELDKDPDVIMCAWKEDHPLSKNIHFYIKTNGKKSPKETLMEYVNKLIKKLEDFEKVYNKALHGKNK</sequence>
<feature type="domain" description="DNA-directed RNA polymerase RBP11-like dimerisation" evidence="5">
    <location>
        <begin position="13"/>
        <end position="85"/>
    </location>
</feature>
<dbReference type="EC" id="2.7.7.6" evidence="4"/>
<dbReference type="GO" id="GO:0046983">
    <property type="term" value="F:protein dimerization activity"/>
    <property type="evidence" value="ECO:0007669"/>
    <property type="project" value="InterPro"/>
</dbReference>
<comment type="similarity">
    <text evidence="3 4">Belongs to the archaeal Rpo11/eukaryotic RPB11/RPC19 RNA polymerase subunit family.</text>
</comment>
<keyword evidence="4" id="KW-0963">Cytoplasm</keyword>
<keyword evidence="1 4" id="KW-0240">DNA-directed RNA polymerase</keyword>
<dbReference type="CDD" id="cd06927">
    <property type="entry name" value="RNAP_L"/>
    <property type="match status" value="1"/>
</dbReference>
<dbReference type="Proteomes" id="UP000266622">
    <property type="component" value="Unassembled WGS sequence"/>
</dbReference>
<dbReference type="Pfam" id="PF13656">
    <property type="entry name" value="RNA_pol_L_2"/>
    <property type="match status" value="1"/>
</dbReference>
<dbReference type="SUPFAM" id="SSF55257">
    <property type="entry name" value="RBP11-like subunits of RNA polymerase"/>
    <property type="match status" value="1"/>
</dbReference>
<name>A0A397WN86_9ARCH</name>